<sequence length="154" mass="17706">MIIAENVASVKFIDYRLCRSDELSTTANIDQRLKSTNAHTIHEHRTPRAAGQRRTEQNIGNIRSSSDRYLSVLFYDAARRLMFAREHWKHSTVIGRVQLRAQPTDRRSRLSKHYNVWEDNAVASGCLPIIPKIRFGARAPSQFQTHSPPIARNL</sequence>
<protein>
    <submittedName>
        <fullName evidence="2">Uncharacterized protein</fullName>
    </submittedName>
</protein>
<proteinExistence type="predicted"/>
<dbReference type="AlphaFoldDB" id="A0A914WJN6"/>
<keyword evidence="1" id="KW-1185">Reference proteome</keyword>
<accession>A0A914WJN6</accession>
<dbReference type="Proteomes" id="UP000887566">
    <property type="component" value="Unplaced"/>
</dbReference>
<organism evidence="1 2">
    <name type="scientific">Plectus sambesii</name>
    <dbReference type="NCBI Taxonomy" id="2011161"/>
    <lineage>
        <taxon>Eukaryota</taxon>
        <taxon>Metazoa</taxon>
        <taxon>Ecdysozoa</taxon>
        <taxon>Nematoda</taxon>
        <taxon>Chromadorea</taxon>
        <taxon>Plectida</taxon>
        <taxon>Plectina</taxon>
        <taxon>Plectoidea</taxon>
        <taxon>Plectidae</taxon>
        <taxon>Plectus</taxon>
    </lineage>
</organism>
<evidence type="ECO:0000313" key="1">
    <source>
        <dbReference type="Proteomes" id="UP000887566"/>
    </source>
</evidence>
<name>A0A914WJN6_9BILA</name>
<evidence type="ECO:0000313" key="2">
    <source>
        <dbReference type="WBParaSite" id="PSAMB.scaffold4058size15831.g23341.t1"/>
    </source>
</evidence>
<reference evidence="2" key="1">
    <citation type="submission" date="2022-11" db="UniProtKB">
        <authorList>
            <consortium name="WormBaseParasite"/>
        </authorList>
    </citation>
    <scope>IDENTIFICATION</scope>
</reference>
<dbReference type="WBParaSite" id="PSAMB.scaffold4058size15831.g23341.t1">
    <property type="protein sequence ID" value="PSAMB.scaffold4058size15831.g23341.t1"/>
    <property type="gene ID" value="PSAMB.scaffold4058size15831.g23341"/>
</dbReference>